<keyword evidence="14" id="KW-1185">Reference proteome</keyword>
<dbReference type="GO" id="GO:0046872">
    <property type="term" value="F:metal ion binding"/>
    <property type="evidence" value="ECO:0007669"/>
    <property type="project" value="UniProtKB-KW"/>
</dbReference>
<organism evidence="13 14">
    <name type="scientific">Lepeophtheirus salmonis</name>
    <name type="common">Salmon louse</name>
    <name type="synonym">Caligus salmonis</name>
    <dbReference type="NCBI Taxonomy" id="72036"/>
    <lineage>
        <taxon>Eukaryota</taxon>
        <taxon>Metazoa</taxon>
        <taxon>Ecdysozoa</taxon>
        <taxon>Arthropoda</taxon>
        <taxon>Crustacea</taxon>
        <taxon>Multicrustacea</taxon>
        <taxon>Hexanauplia</taxon>
        <taxon>Copepoda</taxon>
        <taxon>Siphonostomatoida</taxon>
        <taxon>Caligidae</taxon>
        <taxon>Lepeophtheirus</taxon>
    </lineage>
</organism>
<dbReference type="GO" id="GO:0005743">
    <property type="term" value="C:mitochondrial inner membrane"/>
    <property type="evidence" value="ECO:0007669"/>
    <property type="project" value="UniProtKB-SubCell"/>
</dbReference>
<protein>
    <recommendedName>
        <fullName evidence="4">Cytochrome c oxidase subunit 5A, mitochondrial</fullName>
    </recommendedName>
    <alternativeName>
        <fullName evidence="12">Cytochrome c oxidase polypeptide Va</fullName>
    </alternativeName>
</protein>
<dbReference type="InterPro" id="IPR036545">
    <property type="entry name" value="Cyt_c_oxidase_su5A/6_sf"/>
</dbReference>
<evidence type="ECO:0000256" key="8">
    <source>
        <dbReference type="ARBA" id="ARBA00022946"/>
    </source>
</evidence>
<dbReference type="GO" id="GO:0045277">
    <property type="term" value="C:respiratory chain complex IV"/>
    <property type="evidence" value="ECO:0007669"/>
    <property type="project" value="InterPro"/>
</dbReference>
<evidence type="ECO:0000256" key="10">
    <source>
        <dbReference type="ARBA" id="ARBA00023128"/>
    </source>
</evidence>
<evidence type="ECO:0000256" key="3">
    <source>
        <dbReference type="ARBA" id="ARBA00007972"/>
    </source>
</evidence>
<comment type="similarity">
    <text evidence="3">Belongs to the cytochrome c oxidase subunit 5A family.</text>
</comment>
<proteinExistence type="inferred from homology"/>
<evidence type="ECO:0000256" key="9">
    <source>
        <dbReference type="ARBA" id="ARBA00023004"/>
    </source>
</evidence>
<evidence type="ECO:0000256" key="6">
    <source>
        <dbReference type="ARBA" id="ARBA00022723"/>
    </source>
</evidence>
<name>A0A817FGH7_LEPSM</name>
<comment type="subcellular location">
    <subcellularLocation>
        <location evidence="1">Mitochondrion inner membrane</location>
        <topology evidence="1">Peripheral membrane protein</topology>
        <orientation evidence="1">Matrix side</orientation>
    </subcellularLocation>
</comment>
<evidence type="ECO:0000256" key="5">
    <source>
        <dbReference type="ARBA" id="ARBA00022617"/>
    </source>
</evidence>
<dbReference type="UniPathway" id="UPA00705"/>
<evidence type="ECO:0000256" key="7">
    <source>
        <dbReference type="ARBA" id="ARBA00022792"/>
    </source>
</evidence>
<keyword evidence="11" id="KW-0472">Membrane</keyword>
<keyword evidence="6" id="KW-0479">Metal-binding</keyword>
<dbReference type="InterPro" id="IPR003204">
    <property type="entry name" value="Cyt_c_oxidase_su5A/6"/>
</dbReference>
<accession>A0A817FGH7</accession>
<gene>
    <name evidence="13" type="ORF">LSAA_378</name>
</gene>
<dbReference type="EMBL" id="CAJNVT010000229">
    <property type="protein sequence ID" value="CAF2747844.1"/>
    <property type="molecule type" value="Genomic_DNA"/>
</dbReference>
<dbReference type="GO" id="GO:0006123">
    <property type="term" value="P:mitochondrial electron transport, cytochrome c to oxygen"/>
    <property type="evidence" value="ECO:0007669"/>
    <property type="project" value="InterPro"/>
</dbReference>
<keyword evidence="9" id="KW-0408">Iron</keyword>
<evidence type="ECO:0000313" key="13">
    <source>
        <dbReference type="EMBL" id="CAF2747844.1"/>
    </source>
</evidence>
<evidence type="ECO:0000256" key="1">
    <source>
        <dbReference type="ARBA" id="ARBA00004443"/>
    </source>
</evidence>
<evidence type="ECO:0000313" key="14">
    <source>
        <dbReference type="Proteomes" id="UP000675881"/>
    </source>
</evidence>
<comment type="caution">
    <text evidence="13">The sequence shown here is derived from an EMBL/GenBank/DDBJ whole genome shotgun (WGS) entry which is preliminary data.</text>
</comment>
<comment type="pathway">
    <text evidence="2">Energy metabolism; oxidative phosphorylation.</text>
</comment>
<sequence>MVKTLFALKLPELRDVCVELELVEGVEELERKKKPKVAAIVRTDGRPNMDLTTSTFWIKFLSYLLSLLGSRHDRRLNDFGLILYSLNTKMKCSTHKEIILPYVMHEIGPTMNELGIYILEDTLGYHETELALVDSYRISYLPQFKPH</sequence>
<evidence type="ECO:0000256" key="4">
    <source>
        <dbReference type="ARBA" id="ARBA00021968"/>
    </source>
</evidence>
<reference evidence="13" key="1">
    <citation type="submission" date="2021-02" db="EMBL/GenBank/DDBJ databases">
        <authorList>
            <person name="Bekaert M."/>
        </authorList>
    </citation>
    <scope>NUCLEOTIDE SEQUENCE</scope>
    <source>
        <strain evidence="13">IoA-00</strain>
    </source>
</reference>
<keyword evidence="10" id="KW-0496">Mitochondrion</keyword>
<keyword evidence="5" id="KW-0349">Heme</keyword>
<evidence type="ECO:0000256" key="11">
    <source>
        <dbReference type="ARBA" id="ARBA00023136"/>
    </source>
</evidence>
<dbReference type="AlphaFoldDB" id="A0A817FGH7"/>
<evidence type="ECO:0000256" key="12">
    <source>
        <dbReference type="ARBA" id="ARBA00031049"/>
    </source>
</evidence>
<dbReference type="Pfam" id="PF02284">
    <property type="entry name" value="COX5A"/>
    <property type="match status" value="1"/>
</dbReference>
<dbReference type="Gene3D" id="1.25.40.40">
    <property type="entry name" value="Cytochrome c oxidase, subunit Va/VI"/>
    <property type="match status" value="1"/>
</dbReference>
<evidence type="ECO:0000256" key="2">
    <source>
        <dbReference type="ARBA" id="ARBA00004673"/>
    </source>
</evidence>
<dbReference type="Proteomes" id="UP000675881">
    <property type="component" value="Unassembled WGS sequence"/>
</dbReference>
<dbReference type="OrthoDB" id="5778907at2759"/>
<keyword evidence="7" id="KW-0999">Mitochondrion inner membrane</keyword>
<keyword evidence="8" id="KW-0809">Transit peptide</keyword>
<dbReference type="SUPFAM" id="SSF48479">
    <property type="entry name" value="Cytochrome c oxidase subunit E"/>
    <property type="match status" value="1"/>
</dbReference>